<proteinExistence type="predicted"/>
<comment type="caution">
    <text evidence="2">The sequence shown here is derived from an EMBL/GenBank/DDBJ whole genome shotgun (WGS) entry which is preliminary data.</text>
</comment>
<feature type="transmembrane region" description="Helical" evidence="1">
    <location>
        <begin position="119"/>
        <end position="138"/>
    </location>
</feature>
<keyword evidence="1" id="KW-0472">Membrane</keyword>
<evidence type="ECO:0000256" key="1">
    <source>
        <dbReference type="SAM" id="Phobius"/>
    </source>
</evidence>
<evidence type="ECO:0000313" key="2">
    <source>
        <dbReference type="EMBL" id="OIP83707.1"/>
    </source>
</evidence>
<gene>
    <name evidence="2" type="ORF">AUK04_03155</name>
</gene>
<accession>A0A1J5HGX5</accession>
<evidence type="ECO:0000313" key="3">
    <source>
        <dbReference type="Proteomes" id="UP000183758"/>
    </source>
</evidence>
<feature type="transmembrane region" description="Helical" evidence="1">
    <location>
        <begin position="80"/>
        <end position="113"/>
    </location>
</feature>
<feature type="transmembrane region" description="Helical" evidence="1">
    <location>
        <begin position="54"/>
        <end position="73"/>
    </location>
</feature>
<feature type="transmembrane region" description="Helical" evidence="1">
    <location>
        <begin position="6"/>
        <end position="22"/>
    </location>
</feature>
<dbReference type="EMBL" id="MNZM01000077">
    <property type="protein sequence ID" value="OIP83707.1"/>
    <property type="molecule type" value="Genomic_DNA"/>
</dbReference>
<sequence length="214" mass="24533">MSKPVIHSIVLIITIAIAFLFPKTNLAQYDLQISAVLFIIMFFSRRLINQAGRLLESVIFTLVILLIVSTTGNTSSPFFFLIYFLLFALALLMEPIIAITVSFTLMIGFMFSIPPNQEVGTLIPVFSLAFLTPFALLLGQEYVRIKNDELRIKNLEGKINQKQEDTFLFLSLMLKNHLKNIKSAIESFMGDHELHEIKRNTEKMERLIEKFENN</sequence>
<protein>
    <submittedName>
        <fullName evidence="2">Uncharacterized protein</fullName>
    </submittedName>
</protein>
<feature type="transmembrane region" description="Helical" evidence="1">
    <location>
        <begin position="29"/>
        <end position="48"/>
    </location>
</feature>
<keyword evidence="1" id="KW-0812">Transmembrane</keyword>
<organism evidence="2 3">
    <name type="scientific">Candidatus Roizmanbacteria bacterium CG2_30_33_16</name>
    <dbReference type="NCBI Taxonomy" id="1805340"/>
    <lineage>
        <taxon>Bacteria</taxon>
        <taxon>Candidatus Roizmaniibacteriota</taxon>
    </lineage>
</organism>
<reference evidence="2 3" key="1">
    <citation type="journal article" date="2016" name="Environ. Microbiol.">
        <title>Genomic resolution of a cold subsurface aquifer community provides metabolic insights for novel microbes adapted to high CO concentrations.</title>
        <authorList>
            <person name="Probst A.J."/>
            <person name="Castelle C.J."/>
            <person name="Singh A."/>
            <person name="Brown C.T."/>
            <person name="Anantharaman K."/>
            <person name="Sharon I."/>
            <person name="Hug L.A."/>
            <person name="Burstein D."/>
            <person name="Emerson J.B."/>
            <person name="Thomas B.C."/>
            <person name="Banfield J.F."/>
        </authorList>
    </citation>
    <scope>NUCLEOTIDE SEQUENCE [LARGE SCALE GENOMIC DNA]</scope>
    <source>
        <strain evidence="2">CG2_30_33_16</strain>
    </source>
</reference>
<dbReference type="Proteomes" id="UP000183758">
    <property type="component" value="Unassembled WGS sequence"/>
</dbReference>
<keyword evidence="1" id="KW-1133">Transmembrane helix</keyword>
<dbReference type="AlphaFoldDB" id="A0A1J5HGX5"/>
<name>A0A1J5HGX5_9BACT</name>